<reference evidence="1" key="1">
    <citation type="journal article" date="2021" name="Proc. Natl. Acad. Sci. U.S.A.">
        <title>A Catalog of Tens of Thousands of Viruses from Human Metagenomes Reveals Hidden Associations with Chronic Diseases.</title>
        <authorList>
            <person name="Tisza M.J."/>
            <person name="Buck C.B."/>
        </authorList>
    </citation>
    <scope>NUCLEOTIDE SEQUENCE</scope>
    <source>
        <strain evidence="1">CtJT77</strain>
    </source>
</reference>
<organism evidence="1">
    <name type="scientific">Siphoviridae sp. ctJT77</name>
    <dbReference type="NCBI Taxonomy" id="2825432"/>
    <lineage>
        <taxon>Viruses</taxon>
        <taxon>Duplodnaviria</taxon>
        <taxon>Heunggongvirae</taxon>
        <taxon>Uroviricota</taxon>
        <taxon>Caudoviricetes</taxon>
    </lineage>
</organism>
<accession>A0A8S5UZX8</accession>
<protein>
    <submittedName>
        <fullName evidence="1">Uncharacterized protein</fullName>
    </submittedName>
</protein>
<evidence type="ECO:0000313" key="1">
    <source>
        <dbReference type="EMBL" id="DAF99930.1"/>
    </source>
</evidence>
<name>A0A8S5UZX8_9CAUD</name>
<sequence>MKAKAYYYKWKFLWISWVLDIGGESPILLYADNTKSLVIESERISYFHLSLSKKRAVKKLKEFCERRYS</sequence>
<dbReference type="EMBL" id="BK016174">
    <property type="protein sequence ID" value="DAF99930.1"/>
    <property type="molecule type" value="Genomic_DNA"/>
</dbReference>
<proteinExistence type="predicted"/>